<protein>
    <submittedName>
        <fullName evidence="1">Uncharacterized protein</fullName>
    </submittedName>
</protein>
<name>W2HI02_PHYNI</name>
<proteinExistence type="predicted"/>
<dbReference type="AlphaFoldDB" id="W2HI02"/>
<dbReference type="Proteomes" id="UP000053236">
    <property type="component" value="Unassembled WGS sequence"/>
</dbReference>
<dbReference type="VEuPathDB" id="FungiDB:PPTG_22014"/>
<gene>
    <name evidence="1" type="ORF">L915_02147</name>
</gene>
<evidence type="ECO:0000313" key="1">
    <source>
        <dbReference type="EMBL" id="ETK94883.1"/>
    </source>
</evidence>
<sequence length="75" mass="8375">MAALKFFANVSMHCSKVLIEIGGHLLIMRVSRLSTAVVGMLHPPHSLEAVVRLQRDEIKALQRSQTSPHSEGAWW</sequence>
<dbReference type="EMBL" id="KI684484">
    <property type="protein sequence ID" value="ETK94883.1"/>
    <property type="molecule type" value="Genomic_DNA"/>
</dbReference>
<organism evidence="1">
    <name type="scientific">Phytophthora nicotianae</name>
    <name type="common">Potato buckeye rot agent</name>
    <name type="synonym">Phytophthora parasitica</name>
    <dbReference type="NCBI Taxonomy" id="4792"/>
    <lineage>
        <taxon>Eukaryota</taxon>
        <taxon>Sar</taxon>
        <taxon>Stramenopiles</taxon>
        <taxon>Oomycota</taxon>
        <taxon>Peronosporomycetes</taxon>
        <taxon>Peronosporales</taxon>
        <taxon>Peronosporaceae</taxon>
        <taxon>Phytophthora</taxon>
    </lineage>
</organism>
<reference evidence="1" key="1">
    <citation type="submission" date="2013-11" db="EMBL/GenBank/DDBJ databases">
        <title>The Genome Sequence of Phytophthora parasitica CJ02B3.</title>
        <authorList>
            <consortium name="The Broad Institute Genomics Platform"/>
            <person name="Russ C."/>
            <person name="Tyler B."/>
            <person name="Panabieres F."/>
            <person name="Shan W."/>
            <person name="Tripathy S."/>
            <person name="Grunwald N."/>
            <person name="Machado M."/>
            <person name="Johnson C.S."/>
            <person name="Arredondo F."/>
            <person name="Hong C."/>
            <person name="Coffey M."/>
            <person name="Young S.K."/>
            <person name="Zeng Q."/>
            <person name="Gargeya S."/>
            <person name="Fitzgerald M."/>
            <person name="Abouelleil A."/>
            <person name="Alvarado L."/>
            <person name="Chapman S.B."/>
            <person name="Gainer-Dewar J."/>
            <person name="Goldberg J."/>
            <person name="Griggs A."/>
            <person name="Gujja S."/>
            <person name="Hansen M."/>
            <person name="Howarth C."/>
            <person name="Imamovic A."/>
            <person name="Ireland A."/>
            <person name="Larimer J."/>
            <person name="McCowan C."/>
            <person name="Murphy C."/>
            <person name="Pearson M."/>
            <person name="Poon T.W."/>
            <person name="Priest M."/>
            <person name="Roberts A."/>
            <person name="Saif S."/>
            <person name="Shea T."/>
            <person name="Sykes S."/>
            <person name="Wortman J."/>
            <person name="Nusbaum C."/>
            <person name="Birren B."/>
        </authorList>
    </citation>
    <scope>NUCLEOTIDE SEQUENCE [LARGE SCALE GENOMIC DNA]</scope>
    <source>
        <strain evidence="1">CJ02B3</strain>
    </source>
</reference>
<accession>W2HI02</accession>